<evidence type="ECO:0000256" key="4">
    <source>
        <dbReference type="ARBA" id="ARBA00022475"/>
    </source>
</evidence>
<gene>
    <name evidence="11" type="primary">prsA</name>
    <name evidence="13" type="ORF">I6J18_10040</name>
</gene>
<dbReference type="HAMAP" id="MF_01145">
    <property type="entry name" value="Foldase_PrsA"/>
    <property type="match status" value="1"/>
</dbReference>
<dbReference type="SUPFAM" id="SSF109998">
    <property type="entry name" value="Triger factor/SurA peptide-binding domain-like"/>
    <property type="match status" value="1"/>
</dbReference>
<evidence type="ECO:0000256" key="8">
    <source>
        <dbReference type="ARBA" id="ARBA00023139"/>
    </source>
</evidence>
<evidence type="ECO:0000256" key="1">
    <source>
        <dbReference type="ARBA" id="ARBA00000971"/>
    </source>
</evidence>
<feature type="domain" description="PpiC" evidence="12">
    <location>
        <begin position="139"/>
        <end position="229"/>
    </location>
</feature>
<dbReference type="EC" id="5.2.1.8" evidence="11"/>
<comment type="similarity">
    <text evidence="3 11">Belongs to the PrsA family.</text>
</comment>
<dbReference type="InterPro" id="IPR023059">
    <property type="entry name" value="Foldase_PrsA"/>
</dbReference>
<dbReference type="EMBL" id="CP068053">
    <property type="protein sequence ID" value="QQT02142.1"/>
    <property type="molecule type" value="Genomic_DNA"/>
</dbReference>
<dbReference type="GO" id="GO:0006457">
    <property type="term" value="P:protein folding"/>
    <property type="evidence" value="ECO:0007669"/>
    <property type="project" value="UniProtKB-UniRule"/>
</dbReference>
<dbReference type="InterPro" id="IPR027304">
    <property type="entry name" value="Trigger_fact/SurA_dom_sf"/>
</dbReference>
<dbReference type="GO" id="GO:0005886">
    <property type="term" value="C:plasma membrane"/>
    <property type="evidence" value="ECO:0007669"/>
    <property type="project" value="UniProtKB-SubCell"/>
</dbReference>
<evidence type="ECO:0000259" key="12">
    <source>
        <dbReference type="PROSITE" id="PS50198"/>
    </source>
</evidence>
<dbReference type="Pfam" id="PF00639">
    <property type="entry name" value="Rotamase"/>
    <property type="match status" value="1"/>
</dbReference>
<dbReference type="GO" id="GO:0003755">
    <property type="term" value="F:peptidyl-prolyl cis-trans isomerase activity"/>
    <property type="evidence" value="ECO:0007669"/>
    <property type="project" value="UniProtKB-UniRule"/>
</dbReference>
<dbReference type="RefSeq" id="WP_040376594.1">
    <property type="nucleotide sequence ID" value="NZ_CP068053.1"/>
</dbReference>
<keyword evidence="14" id="KW-1185">Reference proteome</keyword>
<evidence type="ECO:0000256" key="2">
    <source>
        <dbReference type="ARBA" id="ARBA00004193"/>
    </source>
</evidence>
<dbReference type="PROSITE" id="PS50198">
    <property type="entry name" value="PPIC_PPIASE_2"/>
    <property type="match status" value="1"/>
</dbReference>
<dbReference type="InterPro" id="IPR050245">
    <property type="entry name" value="PrsA_foldase"/>
</dbReference>
<organism evidence="13 14">
    <name type="scientific">Peribacillus psychrosaccharolyticus</name>
    <name type="common">Bacillus psychrosaccharolyticus</name>
    <dbReference type="NCBI Taxonomy" id="1407"/>
    <lineage>
        <taxon>Bacteria</taxon>
        <taxon>Bacillati</taxon>
        <taxon>Bacillota</taxon>
        <taxon>Bacilli</taxon>
        <taxon>Bacillales</taxon>
        <taxon>Bacillaceae</taxon>
        <taxon>Peribacillus</taxon>
    </lineage>
</organism>
<evidence type="ECO:0000313" key="13">
    <source>
        <dbReference type="EMBL" id="QQT02142.1"/>
    </source>
</evidence>
<sequence length="290" mass="32372">MRKWVLSIAVTTSLLGLTACNSGGDDSEAVVTTKAGDITKDELYNEMKEKYGDQVLQELVYEKVLSEKYKVTDKELDAKVAELKEQMGDNFATALAQSGYEDEDALKSSMRIGMLQEKAAIKDIKVKESEIKKRYEETQPQIKARHILVADEKTAKDVKAKLAKGEKFEDLAKEVSTDTGSKEAGGDLGWFGTGAMLPEFEEAAYKLKKGEISEPVKTEYGYHIIQLQDKKEKESYDKLKGEIEYDLKVEKIEADKVQSILDKELEDAKVKIKDKDLEDALTPAKAPAAQ</sequence>
<dbReference type="PROSITE" id="PS01096">
    <property type="entry name" value="PPIC_PPIASE_1"/>
    <property type="match status" value="1"/>
</dbReference>
<evidence type="ECO:0000256" key="5">
    <source>
        <dbReference type="ARBA" id="ARBA00022729"/>
    </source>
</evidence>
<name>A0A974S1Y2_PERPY</name>
<dbReference type="InterPro" id="IPR046357">
    <property type="entry name" value="PPIase_dom_sf"/>
</dbReference>
<comment type="function">
    <text evidence="11">Plays a major role in protein secretion by helping the post-translocational extracellular folding of several secreted proteins.</text>
</comment>
<keyword evidence="8 11" id="KW-0564">Palmitate</keyword>
<keyword evidence="6 11" id="KW-0697">Rotamase</keyword>
<evidence type="ECO:0000256" key="7">
    <source>
        <dbReference type="ARBA" id="ARBA00023136"/>
    </source>
</evidence>
<keyword evidence="4 11" id="KW-1003">Cell membrane</keyword>
<evidence type="ECO:0000256" key="6">
    <source>
        <dbReference type="ARBA" id="ARBA00023110"/>
    </source>
</evidence>
<evidence type="ECO:0000256" key="11">
    <source>
        <dbReference type="HAMAP-Rule" id="MF_01145"/>
    </source>
</evidence>
<keyword evidence="9 11" id="KW-0413">Isomerase</keyword>
<comment type="catalytic activity">
    <reaction evidence="1 11">
        <text>[protein]-peptidylproline (omega=180) = [protein]-peptidylproline (omega=0)</text>
        <dbReference type="Rhea" id="RHEA:16237"/>
        <dbReference type="Rhea" id="RHEA-COMP:10747"/>
        <dbReference type="Rhea" id="RHEA-COMP:10748"/>
        <dbReference type="ChEBI" id="CHEBI:83833"/>
        <dbReference type="ChEBI" id="CHEBI:83834"/>
        <dbReference type="EC" id="5.2.1.8"/>
    </reaction>
</comment>
<dbReference type="PROSITE" id="PS51257">
    <property type="entry name" value="PROKAR_LIPOPROTEIN"/>
    <property type="match status" value="1"/>
</dbReference>
<protein>
    <recommendedName>
        <fullName evidence="11">Foldase protein PrsA</fullName>
        <ecNumber evidence="11">5.2.1.8</ecNumber>
    </recommendedName>
</protein>
<keyword evidence="10 11" id="KW-0449">Lipoprotein</keyword>
<dbReference type="InterPro" id="IPR000297">
    <property type="entry name" value="PPIase_PpiC"/>
</dbReference>
<reference evidence="13 14" key="1">
    <citation type="submission" date="2021-01" db="EMBL/GenBank/DDBJ databases">
        <title>FDA dAtabase for Regulatory Grade micrObial Sequences (FDA-ARGOS): Supporting development and validation of Infectious Disease Dx tests.</title>
        <authorList>
            <person name="Nelson B."/>
            <person name="Plummer A."/>
            <person name="Tallon L."/>
            <person name="Sadzewicz L."/>
            <person name="Zhao X."/>
            <person name="Boylan J."/>
            <person name="Ott S."/>
            <person name="Bowen H."/>
            <person name="Vavikolanu K."/>
            <person name="Mehta A."/>
            <person name="Aluvathingal J."/>
            <person name="Nadendla S."/>
            <person name="Myers T."/>
            <person name="Yan Y."/>
            <person name="Sichtig H."/>
        </authorList>
    </citation>
    <scope>NUCLEOTIDE SEQUENCE [LARGE SCALE GENOMIC DNA]</scope>
    <source>
        <strain evidence="13 14">FDAARGOS_1161</strain>
    </source>
</reference>
<evidence type="ECO:0000256" key="10">
    <source>
        <dbReference type="ARBA" id="ARBA00023288"/>
    </source>
</evidence>
<dbReference type="SUPFAM" id="SSF54534">
    <property type="entry name" value="FKBP-like"/>
    <property type="match status" value="1"/>
</dbReference>
<dbReference type="KEGG" id="ppsr:I6J18_10040"/>
<dbReference type="Gene3D" id="3.10.50.40">
    <property type="match status" value="1"/>
</dbReference>
<proteinExistence type="inferred from homology"/>
<evidence type="ECO:0000256" key="3">
    <source>
        <dbReference type="ARBA" id="ARBA00006071"/>
    </source>
</evidence>
<evidence type="ECO:0000313" key="14">
    <source>
        <dbReference type="Proteomes" id="UP000595254"/>
    </source>
</evidence>
<keyword evidence="5 11" id="KW-0732">Signal</keyword>
<dbReference type="Proteomes" id="UP000595254">
    <property type="component" value="Chromosome"/>
</dbReference>
<comment type="subcellular location">
    <subcellularLocation>
        <location evidence="2 11">Cell membrane</location>
        <topology evidence="2 11">Lipid-anchor</topology>
    </subcellularLocation>
</comment>
<keyword evidence="7 11" id="KW-0472">Membrane</keyword>
<dbReference type="AlphaFoldDB" id="A0A974S1Y2"/>
<accession>A0A974S1Y2</accession>
<dbReference type="PANTHER" id="PTHR47245">
    <property type="entry name" value="PEPTIDYLPROLYL ISOMERASE"/>
    <property type="match status" value="1"/>
</dbReference>
<dbReference type="PANTHER" id="PTHR47245:SF1">
    <property type="entry name" value="FOLDASE PROTEIN PRSA"/>
    <property type="match status" value="1"/>
</dbReference>
<dbReference type="InterPro" id="IPR023058">
    <property type="entry name" value="PPIase_PpiC_CS"/>
</dbReference>
<evidence type="ECO:0000256" key="9">
    <source>
        <dbReference type="ARBA" id="ARBA00023235"/>
    </source>
</evidence>